<dbReference type="AlphaFoldDB" id="A0A9X2Z861"/>
<comment type="caution">
    <text evidence="2">The sequence shown here is derived from an EMBL/GenBank/DDBJ whole genome shotgun (WGS) entry which is preliminary data.</text>
</comment>
<dbReference type="EMBL" id="JACKVK010000011">
    <property type="protein sequence ID" value="MCV7423242.1"/>
    <property type="molecule type" value="Genomic_DNA"/>
</dbReference>
<gene>
    <name evidence="2" type="ORF">H7K45_22070</name>
</gene>
<dbReference type="Pfam" id="PF07978">
    <property type="entry name" value="NIPSNAP"/>
    <property type="match status" value="1"/>
</dbReference>
<dbReference type="Proteomes" id="UP001141629">
    <property type="component" value="Unassembled WGS sequence"/>
</dbReference>
<reference evidence="2" key="2">
    <citation type="journal article" date="2022" name="BMC Genomics">
        <title>Comparative genome analysis of mycobacteria focusing on tRNA and non-coding RNA.</title>
        <authorList>
            <person name="Behra P.R.K."/>
            <person name="Pettersson B.M.F."/>
            <person name="Ramesh M."/>
            <person name="Das S."/>
            <person name="Dasgupta S."/>
            <person name="Kirsebom L.A."/>
        </authorList>
    </citation>
    <scope>NUCLEOTIDE SEQUENCE</scope>
    <source>
        <strain evidence="2">DSM 44838</strain>
    </source>
</reference>
<dbReference type="InterPro" id="IPR012577">
    <property type="entry name" value="NIPSNAP"/>
</dbReference>
<dbReference type="RefSeq" id="WP_263998129.1">
    <property type="nucleotide sequence ID" value="NZ_JACKVK010000011.1"/>
</dbReference>
<sequence>MDAPAIITGDDVDPADQRVRYELTTVAFRLPDAAAAKDGVQDWLQAPEAGGRLLGWWEAEHGVLGRVYVLREFDDDGTLAAERMRAAHSAAPFGAGAHLTDLTMHGFAPFPFMPRVVTGAFGAVYEIRDYHLVPGGLPATVAGWRVALPVRHRVDPIAVVMYALDGPARIVHIWPFPGLDERVEVRRRLYEAGDWPPPGGPEHIKEATSTMAWPLPGSPLH</sequence>
<dbReference type="Gene3D" id="3.30.70.100">
    <property type="match status" value="1"/>
</dbReference>
<feature type="domain" description="NIPSNAP" evidence="1">
    <location>
        <begin position="125"/>
        <end position="219"/>
    </location>
</feature>
<name>A0A9X2Z861_9MYCO</name>
<evidence type="ECO:0000313" key="3">
    <source>
        <dbReference type="Proteomes" id="UP001141629"/>
    </source>
</evidence>
<evidence type="ECO:0000259" key="1">
    <source>
        <dbReference type="Pfam" id="PF07978"/>
    </source>
</evidence>
<organism evidence="2 3">
    <name type="scientific">Mycobacterium yunnanensis</name>
    <dbReference type="NCBI Taxonomy" id="368477"/>
    <lineage>
        <taxon>Bacteria</taxon>
        <taxon>Bacillati</taxon>
        <taxon>Actinomycetota</taxon>
        <taxon>Actinomycetes</taxon>
        <taxon>Mycobacteriales</taxon>
        <taxon>Mycobacteriaceae</taxon>
        <taxon>Mycobacterium</taxon>
    </lineage>
</organism>
<evidence type="ECO:0000313" key="2">
    <source>
        <dbReference type="EMBL" id="MCV7423242.1"/>
    </source>
</evidence>
<dbReference type="SUPFAM" id="SSF54909">
    <property type="entry name" value="Dimeric alpha+beta barrel"/>
    <property type="match status" value="2"/>
</dbReference>
<reference evidence="2" key="1">
    <citation type="submission" date="2020-07" db="EMBL/GenBank/DDBJ databases">
        <authorList>
            <person name="Pettersson B.M.F."/>
            <person name="Behra P.R.K."/>
            <person name="Ramesh M."/>
            <person name="Das S."/>
            <person name="Dasgupta S."/>
            <person name="Kirsebom L.A."/>
        </authorList>
    </citation>
    <scope>NUCLEOTIDE SEQUENCE</scope>
    <source>
        <strain evidence="2">DSM 44838</strain>
    </source>
</reference>
<accession>A0A9X2Z861</accession>
<proteinExistence type="predicted"/>
<keyword evidence="3" id="KW-1185">Reference proteome</keyword>
<dbReference type="InterPro" id="IPR011008">
    <property type="entry name" value="Dimeric_a/b-barrel"/>
</dbReference>
<protein>
    <submittedName>
        <fullName evidence="2">NIPSNAP family protein</fullName>
    </submittedName>
</protein>